<evidence type="ECO:0000313" key="9">
    <source>
        <dbReference type="Proteomes" id="UP000011682"/>
    </source>
</evidence>
<evidence type="ECO:0000256" key="2">
    <source>
        <dbReference type="ARBA" id="ARBA00022475"/>
    </source>
</evidence>
<dbReference type="OrthoDB" id="5522364at2"/>
<dbReference type="InterPro" id="IPR005171">
    <property type="entry name" value="Cyt_c_oxidase_su4_prok"/>
</dbReference>
<evidence type="ECO:0000256" key="5">
    <source>
        <dbReference type="ARBA" id="ARBA00023136"/>
    </source>
</evidence>
<feature type="transmembrane region" description="Helical" evidence="7">
    <location>
        <begin position="51"/>
        <end position="71"/>
    </location>
</feature>
<comment type="caution">
    <text evidence="8">The sequence shown here is derived from an EMBL/GenBank/DDBJ whole genome shotgun (WGS) entry which is preliminary data.</text>
</comment>
<dbReference type="InterPro" id="IPR011743">
    <property type="entry name" value="Caa3_sub_IV"/>
</dbReference>
<feature type="compositionally biased region" description="Polar residues" evidence="6">
    <location>
        <begin position="124"/>
        <end position="136"/>
    </location>
</feature>
<proteinExistence type="predicted"/>
<organism evidence="8 9">
    <name type="scientific">Cystobacter fuscus (strain ATCC 25194 / DSM 2262 / NBRC 100088 / M29)</name>
    <dbReference type="NCBI Taxonomy" id="1242864"/>
    <lineage>
        <taxon>Bacteria</taxon>
        <taxon>Pseudomonadati</taxon>
        <taxon>Myxococcota</taxon>
        <taxon>Myxococcia</taxon>
        <taxon>Myxococcales</taxon>
        <taxon>Cystobacterineae</taxon>
        <taxon>Archangiaceae</taxon>
        <taxon>Cystobacter</taxon>
    </lineage>
</organism>
<gene>
    <name evidence="8" type="ORF">D187_000699</name>
</gene>
<evidence type="ECO:0000256" key="1">
    <source>
        <dbReference type="ARBA" id="ARBA00004651"/>
    </source>
</evidence>
<keyword evidence="3 7" id="KW-0812">Transmembrane</keyword>
<dbReference type="RefSeq" id="WP_002622880.1">
    <property type="nucleotide sequence ID" value="NZ_ANAH02000001.1"/>
</dbReference>
<keyword evidence="2" id="KW-1003">Cell membrane</keyword>
<comment type="subcellular location">
    <subcellularLocation>
        <location evidence="1">Cell membrane</location>
        <topology evidence="1">Multi-pass membrane protein</topology>
    </subcellularLocation>
</comment>
<dbReference type="AlphaFoldDB" id="S9QV99"/>
<dbReference type="SUPFAM" id="SSF103473">
    <property type="entry name" value="MFS general substrate transporter"/>
    <property type="match status" value="1"/>
</dbReference>
<feature type="region of interest" description="Disordered" evidence="6">
    <location>
        <begin position="124"/>
        <end position="145"/>
    </location>
</feature>
<protein>
    <submittedName>
        <fullName evidence="8">Cytochrome c oxidase polypeptide IV</fullName>
    </submittedName>
</protein>
<dbReference type="EMBL" id="ANAH02000001">
    <property type="protein sequence ID" value="EPX65274.1"/>
    <property type="molecule type" value="Genomic_DNA"/>
</dbReference>
<evidence type="ECO:0000313" key="8">
    <source>
        <dbReference type="EMBL" id="EPX65274.1"/>
    </source>
</evidence>
<accession>S9QV99</accession>
<keyword evidence="4 7" id="KW-1133">Transmembrane helix</keyword>
<evidence type="ECO:0000256" key="6">
    <source>
        <dbReference type="SAM" id="MobiDB-lite"/>
    </source>
</evidence>
<dbReference type="GO" id="GO:0005886">
    <property type="term" value="C:plasma membrane"/>
    <property type="evidence" value="ECO:0007669"/>
    <property type="project" value="UniProtKB-SubCell"/>
</dbReference>
<sequence length="145" mass="15769">MSSIANESSKEAQNMHEEHHGGAAKYAIIWLALMVLTVVTVVTGKIHLPNWGLALALIIASVKGALVALYFMHLADHQGANRVVFVTSMVFVVLLLLFTLFDIGTRFRPTLAASGTPVAWPVQTGQSMPYNTTGTNEAPERRSHE</sequence>
<dbReference type="eggNOG" id="ENOG50339NS">
    <property type="taxonomic scope" value="Bacteria"/>
</dbReference>
<evidence type="ECO:0000256" key="4">
    <source>
        <dbReference type="ARBA" id="ARBA00022989"/>
    </source>
</evidence>
<name>S9QV99_CYSF2</name>
<evidence type="ECO:0000256" key="7">
    <source>
        <dbReference type="SAM" id="Phobius"/>
    </source>
</evidence>
<keyword evidence="9" id="KW-1185">Reference proteome</keyword>
<dbReference type="NCBIfam" id="TIGR02229">
    <property type="entry name" value="caa3_sub_IV"/>
    <property type="match status" value="1"/>
</dbReference>
<feature type="transmembrane region" description="Helical" evidence="7">
    <location>
        <begin position="23"/>
        <end position="44"/>
    </location>
</feature>
<evidence type="ECO:0000256" key="3">
    <source>
        <dbReference type="ARBA" id="ARBA00022692"/>
    </source>
</evidence>
<dbReference type="Proteomes" id="UP000011682">
    <property type="component" value="Unassembled WGS sequence"/>
</dbReference>
<dbReference type="InterPro" id="IPR036259">
    <property type="entry name" value="MFS_trans_sf"/>
</dbReference>
<feature type="transmembrane region" description="Helical" evidence="7">
    <location>
        <begin position="83"/>
        <end position="101"/>
    </location>
</feature>
<keyword evidence="5 7" id="KW-0472">Membrane</keyword>
<reference evidence="8" key="1">
    <citation type="submission" date="2013-05" db="EMBL/GenBank/DDBJ databases">
        <title>Genome assembly of Cystobacter fuscus DSM 2262.</title>
        <authorList>
            <person name="Sharma G."/>
            <person name="Khatri I."/>
            <person name="Kaur C."/>
            <person name="Mayilraj S."/>
            <person name="Subramanian S."/>
        </authorList>
    </citation>
    <scope>NUCLEOTIDE SEQUENCE [LARGE SCALE GENOMIC DNA]</scope>
    <source>
        <strain evidence="8">DSM 2262</strain>
    </source>
</reference>
<dbReference type="Pfam" id="PF03626">
    <property type="entry name" value="COX4_pro"/>
    <property type="match status" value="1"/>
</dbReference>